<dbReference type="EMBL" id="FIFW01000003">
    <property type="protein sequence ID" value="CYU27343.1"/>
    <property type="molecule type" value="Genomic_DNA"/>
</dbReference>
<organism evidence="2 3">
    <name type="scientific">Streptococcus suis</name>
    <dbReference type="NCBI Taxonomy" id="1307"/>
    <lineage>
        <taxon>Bacteria</taxon>
        <taxon>Bacillati</taxon>
        <taxon>Bacillota</taxon>
        <taxon>Bacilli</taxon>
        <taxon>Lactobacillales</taxon>
        <taxon>Streptococcaceae</taxon>
        <taxon>Streptococcus</taxon>
    </lineage>
</organism>
<dbReference type="EMBL" id="FIFW01000005">
    <property type="protein sequence ID" value="CYU40525.1"/>
    <property type="molecule type" value="Genomic_DNA"/>
</dbReference>
<reference evidence="2 3" key="1">
    <citation type="submission" date="2016-02" db="EMBL/GenBank/DDBJ databases">
        <authorList>
            <consortium name="Pathogen Informatics"/>
        </authorList>
    </citation>
    <scope>NUCLEOTIDE SEQUENCE [LARGE SCALE GENOMIC DNA]</scope>
    <source>
        <strain evidence="2 3">LSS23</strain>
    </source>
</reference>
<evidence type="ECO:0000313" key="3">
    <source>
        <dbReference type="Proteomes" id="UP000073434"/>
    </source>
</evidence>
<sequence length="91" mass="10924">MINFDEKMKQLKEESIAEFSLVAGTIEEARELIELVKSNGIKWFSGEPIDHMSEYIYKKMQTYPEKRFVLNFRNGFNLKKQLTIFCTWEHR</sequence>
<gene>
    <name evidence="1" type="ORF">ERS132385_00415</name>
    <name evidence="2" type="ORF">ERS132385_00748</name>
</gene>
<dbReference type="Proteomes" id="UP000073434">
    <property type="component" value="Unassembled WGS sequence"/>
</dbReference>
<dbReference type="AlphaFoldDB" id="A0A0Z8DBI1"/>
<dbReference type="RefSeq" id="WP_044687755.1">
    <property type="nucleotide sequence ID" value="NZ_CEEW01000011.1"/>
</dbReference>
<name>A0A0Z8DBI1_STRSU</name>
<protein>
    <submittedName>
        <fullName evidence="2">Uncharacterized protein</fullName>
    </submittedName>
</protein>
<proteinExistence type="predicted"/>
<evidence type="ECO:0000313" key="2">
    <source>
        <dbReference type="EMBL" id="CYU40525.1"/>
    </source>
</evidence>
<accession>A0A0Z8DBI1</accession>
<evidence type="ECO:0000313" key="1">
    <source>
        <dbReference type="EMBL" id="CYU27343.1"/>
    </source>
</evidence>